<evidence type="ECO:0000256" key="1">
    <source>
        <dbReference type="ARBA" id="ARBA00004417"/>
    </source>
</evidence>
<protein>
    <submittedName>
        <fullName evidence="11">ABC transporter ATP-binding protein</fullName>
    </submittedName>
</protein>
<evidence type="ECO:0000256" key="4">
    <source>
        <dbReference type="ARBA" id="ARBA00022475"/>
    </source>
</evidence>
<name>A0A512DT54_9PROT</name>
<evidence type="ECO:0000256" key="7">
    <source>
        <dbReference type="ARBA" id="ARBA00022840"/>
    </source>
</evidence>
<dbReference type="NCBIfam" id="TIGR01727">
    <property type="entry name" value="oligo_HPY"/>
    <property type="match status" value="2"/>
</dbReference>
<dbReference type="InterPro" id="IPR050388">
    <property type="entry name" value="ABC_Ni/Peptide_Import"/>
</dbReference>
<dbReference type="PANTHER" id="PTHR43297">
    <property type="entry name" value="OLIGOPEPTIDE TRANSPORT ATP-BINDING PROTEIN APPD"/>
    <property type="match status" value="1"/>
</dbReference>
<dbReference type="Pfam" id="PF00005">
    <property type="entry name" value="ABC_tran"/>
    <property type="match status" value="2"/>
</dbReference>
<comment type="caution">
    <text evidence="11">The sequence shown here is derived from an EMBL/GenBank/DDBJ whole genome shotgun (WGS) entry which is preliminary data.</text>
</comment>
<comment type="similarity">
    <text evidence="2">Belongs to the ABC transporter superfamily.</text>
</comment>
<dbReference type="InterPro" id="IPR003593">
    <property type="entry name" value="AAA+_ATPase"/>
</dbReference>
<feature type="domain" description="ABC transporter" evidence="10">
    <location>
        <begin position="352"/>
        <end position="591"/>
    </location>
</feature>
<keyword evidence="12" id="KW-1185">Reference proteome</keyword>
<feature type="domain" description="ABC transporter" evidence="10">
    <location>
        <begin position="6"/>
        <end position="256"/>
    </location>
</feature>
<keyword evidence="4" id="KW-1003">Cell membrane</keyword>
<evidence type="ECO:0000259" key="10">
    <source>
        <dbReference type="PROSITE" id="PS50893"/>
    </source>
</evidence>
<dbReference type="InterPro" id="IPR027417">
    <property type="entry name" value="P-loop_NTPase"/>
</dbReference>
<dbReference type="AlphaFoldDB" id="A0A512DT54"/>
<dbReference type="SUPFAM" id="SSF52540">
    <property type="entry name" value="P-loop containing nucleoside triphosphate hydrolases"/>
    <property type="match status" value="2"/>
</dbReference>
<dbReference type="GO" id="GO:0015833">
    <property type="term" value="P:peptide transport"/>
    <property type="evidence" value="ECO:0007669"/>
    <property type="project" value="InterPro"/>
</dbReference>
<dbReference type="RefSeq" id="WP_063772224.1">
    <property type="nucleotide sequence ID" value="NZ_BJYZ01000017.1"/>
</dbReference>
<sequence length="683" mass="74636">MTAPLLELDNVTISYQRRRDLVDAVRNVSLVVQPGEAYGLVGESGCGKSTLAMAVLRYLPRNGLLTSGHVLFEGRDLFTMTAPELRRIRGDRIAMVYQNPGSALNPTIRVGAQVAEVYRHHRGLAHRAATEAALDMLRKVRISEPDRVAALYPYQLSGGMQQRVVIAMALASDPALLVLDEPTTALDATVQADILDLFQDLRGELKASILFISHNLAVVQQVCDRIGVMYAGELIEQGTIREVFQRPRHPYTAALFDCIPDFGVRKKDRRLAGIAGGVPDLADLGTGCLYEPRCLISRTVCRVDHPELMRAGTRHLSRCFFHMETPLPGSAAPLAGVAQSPENGRSDRLPLLSLNKVGRRFGKAHILDEIDLEIAPGETFGLVGESGSGKSTLAKVIAGLVPPSTGTVALNNERVAGTASRRTRRQRRDVQMVFQTPDATLNPKKRLASILGRAVRVLAGLTGRRKRDRSSALLADVQLPPKMMTATPDRLSGGQRQRVAIARAFAGDPKLVILDEPTSALDVSVQASILNLLLDLQRESEVAYLFISHDLAVVRYLSDRIGVMYLGEIVEIGPAERVFRPPFHPYTQSLIAAVPRLGTEKPARPVSLDVAPSGPADRPSGCPFHTRCPRAYDPCRTEAPPWRDAGEGYMIRCWIALDALEASQTAALRTRRKPDPVRVGPRP</sequence>
<dbReference type="GO" id="GO:0005886">
    <property type="term" value="C:plasma membrane"/>
    <property type="evidence" value="ECO:0007669"/>
    <property type="project" value="UniProtKB-SubCell"/>
</dbReference>
<dbReference type="InterPro" id="IPR017871">
    <property type="entry name" value="ABC_transporter-like_CS"/>
</dbReference>
<dbReference type="NCBIfam" id="NF007739">
    <property type="entry name" value="PRK10419.1"/>
    <property type="match status" value="2"/>
</dbReference>
<dbReference type="GO" id="GO:0016887">
    <property type="term" value="F:ATP hydrolysis activity"/>
    <property type="evidence" value="ECO:0007669"/>
    <property type="project" value="InterPro"/>
</dbReference>
<comment type="subcellular location">
    <subcellularLocation>
        <location evidence="1">Cell inner membrane</location>
        <topology evidence="1">Peripheral membrane protein</topology>
    </subcellularLocation>
</comment>
<accession>A0A512DT54</accession>
<reference evidence="11 12" key="1">
    <citation type="submission" date="2019-07" db="EMBL/GenBank/DDBJ databases">
        <title>Whole genome shotgun sequence of Skermanella aerolata NBRC 106429.</title>
        <authorList>
            <person name="Hosoyama A."/>
            <person name="Uohara A."/>
            <person name="Ohji S."/>
            <person name="Ichikawa N."/>
        </authorList>
    </citation>
    <scope>NUCLEOTIDE SEQUENCE [LARGE SCALE GENOMIC DNA]</scope>
    <source>
        <strain evidence="11 12">NBRC 106429</strain>
    </source>
</reference>
<evidence type="ECO:0000313" key="12">
    <source>
        <dbReference type="Proteomes" id="UP000321523"/>
    </source>
</evidence>
<dbReference type="Gene3D" id="3.40.50.300">
    <property type="entry name" value="P-loop containing nucleotide triphosphate hydrolases"/>
    <property type="match status" value="2"/>
</dbReference>
<dbReference type="Proteomes" id="UP000321523">
    <property type="component" value="Unassembled WGS sequence"/>
</dbReference>
<evidence type="ECO:0000256" key="2">
    <source>
        <dbReference type="ARBA" id="ARBA00005417"/>
    </source>
</evidence>
<keyword evidence="5" id="KW-0997">Cell inner membrane</keyword>
<dbReference type="CDD" id="cd03257">
    <property type="entry name" value="ABC_NikE_OppD_transporters"/>
    <property type="match status" value="2"/>
</dbReference>
<keyword evidence="6" id="KW-0547">Nucleotide-binding</keyword>
<gene>
    <name evidence="11" type="ORF">SAE02_38020</name>
</gene>
<dbReference type="OrthoDB" id="9802264at2"/>
<organism evidence="11 12">
    <name type="scientific">Skermanella aerolata</name>
    <dbReference type="NCBI Taxonomy" id="393310"/>
    <lineage>
        <taxon>Bacteria</taxon>
        <taxon>Pseudomonadati</taxon>
        <taxon>Pseudomonadota</taxon>
        <taxon>Alphaproteobacteria</taxon>
        <taxon>Rhodospirillales</taxon>
        <taxon>Azospirillaceae</taxon>
        <taxon>Skermanella</taxon>
    </lineage>
</organism>
<dbReference type="GO" id="GO:0005524">
    <property type="term" value="F:ATP binding"/>
    <property type="evidence" value="ECO:0007669"/>
    <property type="project" value="UniProtKB-KW"/>
</dbReference>
<keyword evidence="9" id="KW-0472">Membrane</keyword>
<evidence type="ECO:0000256" key="5">
    <source>
        <dbReference type="ARBA" id="ARBA00022519"/>
    </source>
</evidence>
<dbReference type="SMART" id="SM00382">
    <property type="entry name" value="AAA"/>
    <property type="match status" value="2"/>
</dbReference>
<keyword evidence="7 11" id="KW-0067">ATP-binding</keyword>
<dbReference type="PROSITE" id="PS00211">
    <property type="entry name" value="ABC_TRANSPORTER_1"/>
    <property type="match status" value="2"/>
</dbReference>
<dbReference type="InterPro" id="IPR003439">
    <property type="entry name" value="ABC_transporter-like_ATP-bd"/>
</dbReference>
<evidence type="ECO:0000313" key="11">
    <source>
        <dbReference type="EMBL" id="GEO39654.1"/>
    </source>
</evidence>
<dbReference type="FunFam" id="3.40.50.300:FF:000016">
    <property type="entry name" value="Oligopeptide ABC transporter ATP-binding component"/>
    <property type="match status" value="1"/>
</dbReference>
<dbReference type="GO" id="GO:0055085">
    <property type="term" value="P:transmembrane transport"/>
    <property type="evidence" value="ECO:0007669"/>
    <property type="project" value="UniProtKB-ARBA"/>
</dbReference>
<evidence type="ECO:0000256" key="9">
    <source>
        <dbReference type="ARBA" id="ARBA00023136"/>
    </source>
</evidence>
<evidence type="ECO:0000256" key="8">
    <source>
        <dbReference type="ARBA" id="ARBA00022967"/>
    </source>
</evidence>
<evidence type="ECO:0000256" key="6">
    <source>
        <dbReference type="ARBA" id="ARBA00022741"/>
    </source>
</evidence>
<dbReference type="Pfam" id="PF08352">
    <property type="entry name" value="oligo_HPY"/>
    <property type="match status" value="2"/>
</dbReference>
<dbReference type="PANTHER" id="PTHR43297:SF14">
    <property type="entry name" value="ATPASE AAA-TYPE CORE DOMAIN-CONTAINING PROTEIN"/>
    <property type="match status" value="1"/>
</dbReference>
<keyword evidence="8" id="KW-1278">Translocase</keyword>
<dbReference type="PROSITE" id="PS50893">
    <property type="entry name" value="ABC_TRANSPORTER_2"/>
    <property type="match status" value="2"/>
</dbReference>
<evidence type="ECO:0000256" key="3">
    <source>
        <dbReference type="ARBA" id="ARBA00022448"/>
    </source>
</evidence>
<dbReference type="NCBIfam" id="NF008453">
    <property type="entry name" value="PRK11308.1"/>
    <property type="match status" value="2"/>
</dbReference>
<dbReference type="EMBL" id="BJYZ01000017">
    <property type="protein sequence ID" value="GEO39654.1"/>
    <property type="molecule type" value="Genomic_DNA"/>
</dbReference>
<keyword evidence="3" id="KW-0813">Transport</keyword>
<dbReference type="InterPro" id="IPR013563">
    <property type="entry name" value="Oligopep_ABC_C"/>
</dbReference>
<proteinExistence type="inferred from homology"/>